<evidence type="ECO:0000313" key="1">
    <source>
        <dbReference type="EMBL" id="GFQ99510.1"/>
    </source>
</evidence>
<dbReference type="Proteomes" id="UP000887116">
    <property type="component" value="Unassembled WGS sequence"/>
</dbReference>
<organism evidence="1 2">
    <name type="scientific">Trichonephila clavata</name>
    <name type="common">Joro spider</name>
    <name type="synonym">Nephila clavata</name>
    <dbReference type="NCBI Taxonomy" id="2740835"/>
    <lineage>
        <taxon>Eukaryota</taxon>
        <taxon>Metazoa</taxon>
        <taxon>Ecdysozoa</taxon>
        <taxon>Arthropoda</taxon>
        <taxon>Chelicerata</taxon>
        <taxon>Arachnida</taxon>
        <taxon>Araneae</taxon>
        <taxon>Araneomorphae</taxon>
        <taxon>Entelegynae</taxon>
        <taxon>Araneoidea</taxon>
        <taxon>Nephilidae</taxon>
        <taxon>Trichonephila</taxon>
    </lineage>
</organism>
<dbReference type="Gene3D" id="2.40.70.10">
    <property type="entry name" value="Acid Proteases"/>
    <property type="match status" value="1"/>
</dbReference>
<dbReference type="EMBL" id="BMAO01005158">
    <property type="protein sequence ID" value="GFQ99510.1"/>
    <property type="molecule type" value="Genomic_DNA"/>
</dbReference>
<accession>A0A8X6JAX6</accession>
<keyword evidence="2" id="KW-1185">Reference proteome</keyword>
<reference evidence="1" key="1">
    <citation type="submission" date="2020-07" db="EMBL/GenBank/DDBJ databases">
        <title>Multicomponent nature underlies the extraordinary mechanical properties of spider dragline silk.</title>
        <authorList>
            <person name="Kono N."/>
            <person name="Nakamura H."/>
            <person name="Mori M."/>
            <person name="Yoshida Y."/>
            <person name="Ohtoshi R."/>
            <person name="Malay A.D."/>
            <person name="Moran D.A.P."/>
            <person name="Tomita M."/>
            <person name="Numata K."/>
            <person name="Arakawa K."/>
        </authorList>
    </citation>
    <scope>NUCLEOTIDE SEQUENCE</scope>
</reference>
<dbReference type="InterPro" id="IPR021109">
    <property type="entry name" value="Peptidase_aspartic_dom_sf"/>
</dbReference>
<proteinExistence type="predicted"/>
<dbReference type="SUPFAM" id="SSF50630">
    <property type="entry name" value="Acid proteases"/>
    <property type="match status" value="1"/>
</dbReference>
<dbReference type="CDD" id="cd00303">
    <property type="entry name" value="retropepsin_like"/>
    <property type="match status" value="1"/>
</dbReference>
<dbReference type="Pfam" id="PF08284">
    <property type="entry name" value="RVP_2"/>
    <property type="match status" value="1"/>
</dbReference>
<comment type="caution">
    <text evidence="1">The sequence shown here is derived from an EMBL/GenBank/DDBJ whole genome shotgun (WGS) entry which is preliminary data.</text>
</comment>
<dbReference type="OrthoDB" id="10056424at2759"/>
<sequence>MSGNHLDVIVDGLPVKALVDSGALSTVISEKFRRYLKKVMFPAYNHTVLKVANGSYVRPKDMCTLQIRISGRILPFEFIVLPDYSHDIILGWNFLKDSKALIDCGRSELTLEDVEVTSEEVVLKPLRLCVMKDCRLPAYAIMKIPVVNHCTEDSGNVIVKGSQLLALKKGFYAFNTSHFKAWKNRNIGRQWTITIKGHPSKHVCCFCRTILSRLHRYNF</sequence>
<name>A0A8X6JAX6_TRICU</name>
<protein>
    <submittedName>
        <fullName evidence="1">Transposon Ty3-I Gag-Pol polyprotein</fullName>
    </submittedName>
</protein>
<gene>
    <name evidence="1" type="primary">TY3B-I_1257</name>
    <name evidence="1" type="ORF">TNCT_427791</name>
</gene>
<dbReference type="AlphaFoldDB" id="A0A8X6JAX6"/>
<evidence type="ECO:0000313" key="2">
    <source>
        <dbReference type="Proteomes" id="UP000887116"/>
    </source>
</evidence>